<accession>A0A0J9GZ77</accession>
<name>A0A0J9GZ77_9RHOB</name>
<dbReference type="STRING" id="1675527.AIOL_003753"/>
<dbReference type="PATRIC" id="fig|1675527.3.peg.3933"/>
<comment type="caution">
    <text evidence="1">The sequence shown here is derived from an EMBL/GenBank/DDBJ whole genome shotgun (WGS) entry which is preliminary data.</text>
</comment>
<dbReference type="AlphaFoldDB" id="A0A0J9GZ77"/>
<reference evidence="1 2" key="1">
    <citation type="submission" date="2015-06" db="EMBL/GenBank/DDBJ databases">
        <title>Draft genome sequence of an Alphaproteobacteria species associated to the Mediterranean sponge Oscarella lobularis.</title>
        <authorList>
            <person name="Jourda C."/>
            <person name="Santini S."/>
            <person name="Claverie J.-M."/>
        </authorList>
    </citation>
    <scope>NUCLEOTIDE SEQUENCE [LARGE SCALE GENOMIC DNA]</scope>
    <source>
        <strain evidence="1">IGS</strain>
    </source>
</reference>
<gene>
    <name evidence="1" type="ORF">AIOL_003753</name>
</gene>
<dbReference type="Gene3D" id="3.90.190.10">
    <property type="entry name" value="Protein tyrosine phosphatase superfamily"/>
    <property type="match status" value="1"/>
</dbReference>
<evidence type="ECO:0000313" key="1">
    <source>
        <dbReference type="EMBL" id="KMW58773.1"/>
    </source>
</evidence>
<dbReference type="Proteomes" id="UP000037178">
    <property type="component" value="Unassembled WGS sequence"/>
</dbReference>
<proteinExistence type="predicted"/>
<dbReference type="RefSeq" id="WP_200898768.1">
    <property type="nucleotide sequence ID" value="NZ_LFTY01000002.1"/>
</dbReference>
<keyword evidence="2" id="KW-1185">Reference proteome</keyword>
<dbReference type="CDD" id="cd14503">
    <property type="entry name" value="PTP-bact"/>
    <property type="match status" value="1"/>
</dbReference>
<evidence type="ECO:0000313" key="2">
    <source>
        <dbReference type="Proteomes" id="UP000037178"/>
    </source>
</evidence>
<dbReference type="InterPro" id="IPR029021">
    <property type="entry name" value="Prot-tyrosine_phosphatase-like"/>
</dbReference>
<organism evidence="1 2">
    <name type="scientific">Candidatus Rhodobacter oscarellae</name>
    <dbReference type="NCBI Taxonomy" id="1675527"/>
    <lineage>
        <taxon>Bacteria</taxon>
        <taxon>Pseudomonadati</taxon>
        <taxon>Pseudomonadota</taxon>
        <taxon>Alphaproteobacteria</taxon>
        <taxon>Rhodobacterales</taxon>
        <taxon>Rhodobacter group</taxon>
        <taxon>Rhodobacter</taxon>
    </lineage>
</organism>
<evidence type="ECO:0008006" key="3">
    <source>
        <dbReference type="Google" id="ProtNLM"/>
    </source>
</evidence>
<dbReference type="EMBL" id="LFTY01000002">
    <property type="protein sequence ID" value="KMW58773.1"/>
    <property type="molecule type" value="Genomic_DNA"/>
</dbReference>
<dbReference type="SUPFAM" id="SSF52799">
    <property type="entry name" value="(Phosphotyrosine protein) phosphatases II"/>
    <property type="match status" value="1"/>
</dbReference>
<protein>
    <recommendedName>
        <fullName evidence="3">Phosphatase</fullName>
    </recommendedName>
</protein>
<sequence>MGDPTEILNFRRVSDKITLSGQPSEAQLAALKPLGVSHVMNLGPHHNKGALPDEAGSLAALGLDYVYIPVEFDAPTQDDFDAFCAEMDRLDGKVIHVHCIYNARVSAFFYRYAKEGRGGDADEAFARMDGIWRPGGVWAAFIGDEQSLNLPNRYAGEDY</sequence>